<dbReference type="GO" id="GO:0008984">
    <property type="term" value="F:protein-glutamate methylesterase activity"/>
    <property type="evidence" value="ECO:0007669"/>
    <property type="project" value="UniProtKB-EC"/>
</dbReference>
<dbReference type="GO" id="GO:0000156">
    <property type="term" value="F:phosphorelay response regulator activity"/>
    <property type="evidence" value="ECO:0007669"/>
    <property type="project" value="InterPro"/>
</dbReference>
<dbReference type="PROSITE" id="PS50122">
    <property type="entry name" value="CHEB"/>
    <property type="match status" value="1"/>
</dbReference>
<feature type="active site" evidence="4">
    <location>
        <position position="17"/>
    </location>
</feature>
<dbReference type="InterPro" id="IPR000673">
    <property type="entry name" value="Sig_transdc_resp-reg_Me-estase"/>
</dbReference>
<dbReference type="EMBL" id="MORL01000001">
    <property type="protein sequence ID" value="OIN60872.1"/>
    <property type="molecule type" value="Genomic_DNA"/>
</dbReference>
<evidence type="ECO:0000256" key="1">
    <source>
        <dbReference type="ARBA" id="ARBA00022801"/>
    </source>
</evidence>
<proteinExistence type="predicted"/>
<evidence type="ECO:0000259" key="5">
    <source>
        <dbReference type="PROSITE" id="PS50122"/>
    </source>
</evidence>
<keyword evidence="1 4" id="KW-0378">Hydrolase</keyword>
<sequence>MSLLTGKQINVLAIGGSAGSIPVLISLLKSISKPVPYTVIIVIHRLKNVHSELSLLLSGGLGYLQVIEPDDKMPVEPDRLYLAPQNYHLLIEADLTFSLDYSEPVLFSRPSIDVTFESVAQVFGQGAVAILLSGANEDGARGIRSIIEEGGTAIIQAPHTAAYQSMPLAAIRLNQEANVLQPEEMIEQLRRSTG</sequence>
<dbReference type="GO" id="GO:0005737">
    <property type="term" value="C:cytoplasm"/>
    <property type="evidence" value="ECO:0007669"/>
    <property type="project" value="InterPro"/>
</dbReference>
<feature type="active site" evidence="4">
    <location>
        <position position="44"/>
    </location>
</feature>
<dbReference type="Gene3D" id="3.40.50.180">
    <property type="entry name" value="Methylesterase CheB, C-terminal domain"/>
    <property type="match status" value="1"/>
</dbReference>
<accession>A0A1S2VQ32</accession>
<dbReference type="AlphaFoldDB" id="A0A1S2VQ32"/>
<keyword evidence="4" id="KW-0145">Chemotaxis</keyword>
<organism evidence="6 7">
    <name type="scientific">Arsenicibacter rosenii</name>
    <dbReference type="NCBI Taxonomy" id="1750698"/>
    <lineage>
        <taxon>Bacteria</taxon>
        <taxon>Pseudomonadati</taxon>
        <taxon>Bacteroidota</taxon>
        <taxon>Cytophagia</taxon>
        <taxon>Cytophagales</taxon>
        <taxon>Spirosomataceae</taxon>
        <taxon>Arsenicibacter</taxon>
    </lineage>
</organism>
<dbReference type="SUPFAM" id="SSF52738">
    <property type="entry name" value="Methylesterase CheB, C-terminal domain"/>
    <property type="match status" value="1"/>
</dbReference>
<evidence type="ECO:0000256" key="4">
    <source>
        <dbReference type="PROSITE-ProRule" id="PRU00050"/>
    </source>
</evidence>
<evidence type="ECO:0000313" key="6">
    <source>
        <dbReference type="EMBL" id="OIN60872.1"/>
    </source>
</evidence>
<dbReference type="Proteomes" id="UP000181790">
    <property type="component" value="Unassembled WGS sequence"/>
</dbReference>
<dbReference type="RefSeq" id="WP_071501376.1">
    <property type="nucleotide sequence ID" value="NZ_MORL01000001.1"/>
</dbReference>
<dbReference type="EC" id="3.1.1.61" evidence="2"/>
<dbReference type="InterPro" id="IPR035909">
    <property type="entry name" value="CheB_C"/>
</dbReference>
<feature type="domain" description="CheB-type methylesterase" evidence="5">
    <location>
        <begin position="3"/>
        <end position="194"/>
    </location>
</feature>
<dbReference type="OrthoDB" id="1524092at2"/>
<dbReference type="PANTHER" id="PTHR42872:SF6">
    <property type="entry name" value="PROTEIN-GLUTAMATE METHYLESTERASE_PROTEIN-GLUTAMINE GLUTAMINASE"/>
    <property type="match status" value="1"/>
</dbReference>
<protein>
    <recommendedName>
        <fullName evidence="2">protein-glutamate methylesterase</fullName>
        <ecNumber evidence="2">3.1.1.61</ecNumber>
    </recommendedName>
</protein>
<comment type="caution">
    <text evidence="6">The sequence shown here is derived from an EMBL/GenBank/DDBJ whole genome shotgun (WGS) entry which is preliminary data.</text>
</comment>
<dbReference type="GO" id="GO:0006935">
    <property type="term" value="P:chemotaxis"/>
    <property type="evidence" value="ECO:0007669"/>
    <property type="project" value="UniProtKB-UniRule"/>
</dbReference>
<evidence type="ECO:0000256" key="2">
    <source>
        <dbReference type="ARBA" id="ARBA00039140"/>
    </source>
</evidence>
<name>A0A1S2VQ32_9BACT</name>
<reference evidence="6 7" key="1">
    <citation type="submission" date="2016-10" db="EMBL/GenBank/DDBJ databases">
        <title>Arsenicibacter rosenii gen. nov., sp. nov., an efficient arsenic-methylating bacterium isolated from an arsenic-contaminated paddy soil.</title>
        <authorList>
            <person name="Huang K."/>
        </authorList>
    </citation>
    <scope>NUCLEOTIDE SEQUENCE [LARGE SCALE GENOMIC DNA]</scope>
    <source>
        <strain evidence="6 7">SM-1</strain>
    </source>
</reference>
<gene>
    <name evidence="6" type="ORF">BLX24_01890</name>
</gene>
<comment type="catalytic activity">
    <reaction evidence="3">
        <text>[protein]-L-glutamate 5-O-methyl ester + H2O = L-glutamyl-[protein] + methanol + H(+)</text>
        <dbReference type="Rhea" id="RHEA:23236"/>
        <dbReference type="Rhea" id="RHEA-COMP:10208"/>
        <dbReference type="Rhea" id="RHEA-COMP:10311"/>
        <dbReference type="ChEBI" id="CHEBI:15377"/>
        <dbReference type="ChEBI" id="CHEBI:15378"/>
        <dbReference type="ChEBI" id="CHEBI:17790"/>
        <dbReference type="ChEBI" id="CHEBI:29973"/>
        <dbReference type="ChEBI" id="CHEBI:82795"/>
        <dbReference type="EC" id="3.1.1.61"/>
    </reaction>
</comment>
<dbReference type="CDD" id="cd16433">
    <property type="entry name" value="CheB"/>
    <property type="match status" value="1"/>
</dbReference>
<dbReference type="PANTHER" id="PTHR42872">
    <property type="entry name" value="PROTEIN-GLUTAMATE METHYLESTERASE/PROTEIN-GLUTAMINE GLUTAMINASE"/>
    <property type="match status" value="1"/>
</dbReference>
<evidence type="ECO:0000313" key="7">
    <source>
        <dbReference type="Proteomes" id="UP000181790"/>
    </source>
</evidence>
<keyword evidence="7" id="KW-1185">Reference proteome</keyword>
<feature type="active site" evidence="4">
    <location>
        <position position="138"/>
    </location>
</feature>
<dbReference type="Pfam" id="PF01339">
    <property type="entry name" value="CheB_methylest"/>
    <property type="match status" value="1"/>
</dbReference>
<evidence type="ECO:0000256" key="3">
    <source>
        <dbReference type="ARBA" id="ARBA00048267"/>
    </source>
</evidence>